<dbReference type="EMBL" id="CAFBMH010000133">
    <property type="protein sequence ID" value="CAB4929650.1"/>
    <property type="molecule type" value="Genomic_DNA"/>
</dbReference>
<dbReference type="Pfam" id="PF22802">
    <property type="entry name" value="RsiG"/>
    <property type="match status" value="2"/>
</dbReference>
<dbReference type="EMBL" id="CAEZYR010000216">
    <property type="protein sequence ID" value="CAB4774790.1"/>
    <property type="molecule type" value="Genomic_DNA"/>
</dbReference>
<evidence type="ECO:0000313" key="3">
    <source>
        <dbReference type="EMBL" id="CAB4836917.1"/>
    </source>
</evidence>
<evidence type="ECO:0000313" key="4">
    <source>
        <dbReference type="EMBL" id="CAB4929650.1"/>
    </source>
</evidence>
<evidence type="ECO:0000313" key="2">
    <source>
        <dbReference type="EMBL" id="CAB4774790.1"/>
    </source>
</evidence>
<name>A0A6J6VRT8_9ZZZZ</name>
<evidence type="ECO:0000259" key="1">
    <source>
        <dbReference type="Pfam" id="PF22802"/>
    </source>
</evidence>
<feature type="domain" description="RsiG-like" evidence="1">
    <location>
        <begin position="116"/>
        <end position="174"/>
    </location>
</feature>
<protein>
    <submittedName>
        <fullName evidence="2">Unannotated protein</fullName>
    </submittedName>
</protein>
<gene>
    <name evidence="2" type="ORF">UFOPK2754_03299</name>
    <name evidence="3" type="ORF">UFOPK3139_03363</name>
    <name evidence="4" type="ORF">UFOPK3543_02582</name>
</gene>
<dbReference type="InterPro" id="IPR049575">
    <property type="entry name" value="RsiG-like"/>
</dbReference>
<dbReference type="AlphaFoldDB" id="A0A6J6VRT8"/>
<dbReference type="EMBL" id="CAFABA010000263">
    <property type="protein sequence ID" value="CAB4836917.1"/>
    <property type="molecule type" value="Genomic_DNA"/>
</dbReference>
<proteinExistence type="predicted"/>
<dbReference type="CDD" id="cd21107">
    <property type="entry name" value="RsiG"/>
    <property type="match status" value="1"/>
</dbReference>
<reference evidence="2" key="1">
    <citation type="submission" date="2020-05" db="EMBL/GenBank/DDBJ databases">
        <authorList>
            <person name="Chiriac C."/>
            <person name="Salcher M."/>
            <person name="Ghai R."/>
            <person name="Kavagutti S V."/>
        </authorList>
    </citation>
    <scope>NUCLEOTIDE SEQUENCE</scope>
</reference>
<accession>A0A6J6VRT8</accession>
<organism evidence="2">
    <name type="scientific">freshwater metagenome</name>
    <dbReference type="NCBI Taxonomy" id="449393"/>
    <lineage>
        <taxon>unclassified sequences</taxon>
        <taxon>metagenomes</taxon>
        <taxon>ecological metagenomes</taxon>
    </lineage>
</organism>
<feature type="domain" description="RsiG-like" evidence="1">
    <location>
        <begin position="10"/>
        <end position="73"/>
    </location>
</feature>
<sequence>MARVTSPGYLTGLTALPMEQVRAMRAECQGLENALSYVRRVAQGRLDIVGAELARRRAGGDPADLSELIGRLPDILADRTQARSGVKARPPLDFAGDASGEEYSAEIDAIFSPTDTGSLTALDDEHLDEVRERLAEYEQLTSARRHTLHALIDQLQAEITRRYRTGEATVDSLLR</sequence>
<dbReference type="InterPro" id="IPR055209">
    <property type="entry name" value="RsiG-like_dom"/>
</dbReference>